<dbReference type="Proteomes" id="UP000694421">
    <property type="component" value="Unplaced"/>
</dbReference>
<protein>
    <submittedName>
        <fullName evidence="1">Uncharacterized protein</fullName>
    </submittedName>
</protein>
<evidence type="ECO:0000313" key="2">
    <source>
        <dbReference type="Proteomes" id="UP000694421"/>
    </source>
</evidence>
<dbReference type="AlphaFoldDB" id="A0A8D0E7J2"/>
<reference evidence="1" key="1">
    <citation type="submission" date="2025-08" db="UniProtKB">
        <authorList>
            <consortium name="Ensembl"/>
        </authorList>
    </citation>
    <scope>IDENTIFICATION</scope>
</reference>
<sequence>MSSLHQNRIAEFQDVLSEPSIVLTKLRELCFSGESGRIPALAGGGGRHGSGSGDNRVVGWLDGLPRAGPDVFQCN</sequence>
<evidence type="ECO:0000313" key="1">
    <source>
        <dbReference type="Ensembl" id="ENSSMRP00000027444.1"/>
    </source>
</evidence>
<accession>A0A8D0E7J2</accession>
<name>A0A8D0E7J2_SALMN</name>
<organism evidence="1 2">
    <name type="scientific">Salvator merianae</name>
    <name type="common">Argentine black and white tegu</name>
    <name type="synonym">Tupinambis merianae</name>
    <dbReference type="NCBI Taxonomy" id="96440"/>
    <lineage>
        <taxon>Eukaryota</taxon>
        <taxon>Metazoa</taxon>
        <taxon>Chordata</taxon>
        <taxon>Craniata</taxon>
        <taxon>Vertebrata</taxon>
        <taxon>Euteleostomi</taxon>
        <taxon>Lepidosauria</taxon>
        <taxon>Squamata</taxon>
        <taxon>Bifurcata</taxon>
        <taxon>Unidentata</taxon>
        <taxon>Episquamata</taxon>
        <taxon>Laterata</taxon>
        <taxon>Teiioidea</taxon>
        <taxon>Teiidae</taxon>
        <taxon>Salvator</taxon>
    </lineage>
</organism>
<dbReference type="Ensembl" id="ENSSMRT00000032065.1">
    <property type="protein sequence ID" value="ENSSMRP00000027444.1"/>
    <property type="gene ID" value="ENSSMRG00000021165.1"/>
</dbReference>
<keyword evidence="2" id="KW-1185">Reference proteome</keyword>
<proteinExistence type="predicted"/>
<dbReference type="GeneTree" id="ENSGT01140000286602"/>
<reference evidence="1" key="2">
    <citation type="submission" date="2025-09" db="UniProtKB">
        <authorList>
            <consortium name="Ensembl"/>
        </authorList>
    </citation>
    <scope>IDENTIFICATION</scope>
</reference>